<gene>
    <name evidence="1" type="ORF">FYL37_00540</name>
</gene>
<reference evidence="1 2" key="1">
    <citation type="submission" date="2019-08" db="EMBL/GenBank/DDBJ databases">
        <authorList>
            <person name="Duncan S."/>
            <person name="Walker A."/>
        </authorList>
    </citation>
    <scope>NUCLEOTIDE SEQUENCE [LARGE SCALE GENOMIC DNA]</scope>
    <source>
        <strain evidence="1 2">L2-21</strain>
    </source>
</reference>
<dbReference type="Proteomes" id="UP000324325">
    <property type="component" value="Unassembled WGS sequence"/>
</dbReference>
<proteinExistence type="predicted"/>
<comment type="caution">
    <text evidence="1">The sequence shown here is derived from an EMBL/GenBank/DDBJ whole genome shotgun (WGS) entry which is preliminary data.</text>
</comment>
<reference evidence="1 2" key="2">
    <citation type="submission" date="2019-09" db="EMBL/GenBank/DDBJ databases">
        <title>Strain-level analysis of Eubacterium rectale using genomes from metagenomes.</title>
        <authorList>
            <person name="Karcher N."/>
            <person name="Segata N."/>
        </authorList>
    </citation>
    <scope>NUCLEOTIDE SEQUENCE [LARGE SCALE GENOMIC DNA]</scope>
    <source>
        <strain evidence="1 2">L2-21</strain>
    </source>
</reference>
<dbReference type="EMBL" id="VSTG01000001">
    <property type="protein sequence ID" value="TYL60125.1"/>
    <property type="molecule type" value="Genomic_DNA"/>
</dbReference>
<dbReference type="AlphaFoldDB" id="A0A5S4VQE1"/>
<accession>A0A5S4VQE1</accession>
<evidence type="ECO:0000313" key="1">
    <source>
        <dbReference type="EMBL" id="TYL60125.1"/>
    </source>
</evidence>
<name>A0A5S4VQE1_9FIRM</name>
<organism evidence="1 2">
    <name type="scientific">Agathobacter rectalis</name>
    <dbReference type="NCBI Taxonomy" id="39491"/>
    <lineage>
        <taxon>Bacteria</taxon>
        <taxon>Bacillati</taxon>
        <taxon>Bacillota</taxon>
        <taxon>Clostridia</taxon>
        <taxon>Lachnospirales</taxon>
        <taxon>Lachnospiraceae</taxon>
        <taxon>Agathobacter</taxon>
    </lineage>
</organism>
<protein>
    <submittedName>
        <fullName evidence="1">Uncharacterized protein</fullName>
    </submittedName>
</protein>
<dbReference type="RefSeq" id="WP_118659810.1">
    <property type="nucleotide sequence ID" value="NZ_VSTG01000001.1"/>
</dbReference>
<evidence type="ECO:0000313" key="2">
    <source>
        <dbReference type="Proteomes" id="UP000324325"/>
    </source>
</evidence>
<sequence>MKSFKEQLEKDFETTFFNTDEFAEIHELQGNEVPVVVDNDIIITLSLGKHADADGIFTDDKMIFVQKKYLEFEPVAGQHLSFDGEIYPIKTVNEDMGGYTIILSGNED</sequence>